<feature type="compositionally biased region" description="Polar residues" evidence="1">
    <location>
        <begin position="314"/>
        <end position="334"/>
    </location>
</feature>
<dbReference type="OrthoDB" id="10356742at2759"/>
<accession>A0A6A3HKR9</accession>
<evidence type="ECO:0000313" key="3">
    <source>
        <dbReference type="Proteomes" id="UP000435112"/>
    </source>
</evidence>
<feature type="compositionally biased region" description="Polar residues" evidence="1">
    <location>
        <begin position="115"/>
        <end position="130"/>
    </location>
</feature>
<comment type="caution">
    <text evidence="2">The sequence shown here is derived from an EMBL/GenBank/DDBJ whole genome shotgun (WGS) entry which is preliminary data.</text>
</comment>
<sequence>MQYDTPAPAAHCEEPRKMPKERSKRIKRHTRQLGPLQCQYPGHCENERAVKVNRERHWLCDEHRDHQNALQRDSYRRTAEKKTKREKSKRVRASPEKATNDVTSQASPSPERASATASSAPDQAADSTGSPGRACVGVGDADSAQPRTQSSAAPRVPAQDTNIRGVELQQNPSAASQLQVLPLDFAGDAGFQTQKQHPPCVHHVGAPVQRQQPVYFLLQAIPLVTQAPAQRTLMGCCATPQAGYAPMTFVTGDSFSPELLMQGQQFAVPASQGHYAAASALHTCVVGSAMRAQHAAGSFSSQCVGTQMAPPSVEQENTGNGNGRSNNDCRLQEL</sequence>
<feature type="region of interest" description="Disordered" evidence="1">
    <location>
        <begin position="1"/>
        <end position="36"/>
    </location>
</feature>
<evidence type="ECO:0000256" key="1">
    <source>
        <dbReference type="SAM" id="MobiDB-lite"/>
    </source>
</evidence>
<feature type="compositionally biased region" description="Basic and acidic residues" evidence="1">
    <location>
        <begin position="61"/>
        <end position="83"/>
    </location>
</feature>
<dbReference type="EMBL" id="QXFU01004058">
    <property type="protein sequence ID" value="KAE8970956.1"/>
    <property type="molecule type" value="Genomic_DNA"/>
</dbReference>
<proteinExistence type="predicted"/>
<evidence type="ECO:0000313" key="2">
    <source>
        <dbReference type="EMBL" id="KAE8970956.1"/>
    </source>
</evidence>
<dbReference type="Proteomes" id="UP000435112">
    <property type="component" value="Unassembled WGS sequence"/>
</dbReference>
<reference evidence="2 3" key="1">
    <citation type="submission" date="2018-09" db="EMBL/GenBank/DDBJ databases">
        <title>Genomic investigation of the strawberry pathogen Phytophthora fragariae indicates pathogenicity is determined by transcriptional variation in three key races.</title>
        <authorList>
            <person name="Adams T.M."/>
            <person name="Armitage A.D."/>
            <person name="Sobczyk M.K."/>
            <person name="Bates H.J."/>
            <person name="Dunwell J.M."/>
            <person name="Nellist C.F."/>
            <person name="Harrison R.J."/>
        </authorList>
    </citation>
    <scope>NUCLEOTIDE SEQUENCE [LARGE SCALE GENOMIC DNA]</scope>
    <source>
        <strain evidence="2 3">SCRP324</strain>
    </source>
</reference>
<feature type="region of interest" description="Disordered" evidence="1">
    <location>
        <begin position="61"/>
        <end position="158"/>
    </location>
</feature>
<feature type="compositionally biased region" description="Basic residues" evidence="1">
    <location>
        <begin position="22"/>
        <end position="31"/>
    </location>
</feature>
<gene>
    <name evidence="2" type="ORF">PR002_g26964</name>
</gene>
<feature type="region of interest" description="Disordered" evidence="1">
    <location>
        <begin position="306"/>
        <end position="334"/>
    </location>
</feature>
<name>A0A6A3HKR9_9STRA</name>
<dbReference type="AlphaFoldDB" id="A0A6A3HKR9"/>
<feature type="compositionally biased region" description="Basic and acidic residues" evidence="1">
    <location>
        <begin position="11"/>
        <end position="21"/>
    </location>
</feature>
<protein>
    <submittedName>
        <fullName evidence="2">Uncharacterized protein</fullName>
    </submittedName>
</protein>
<organism evidence="2 3">
    <name type="scientific">Phytophthora rubi</name>
    <dbReference type="NCBI Taxonomy" id="129364"/>
    <lineage>
        <taxon>Eukaryota</taxon>
        <taxon>Sar</taxon>
        <taxon>Stramenopiles</taxon>
        <taxon>Oomycota</taxon>
        <taxon>Peronosporomycetes</taxon>
        <taxon>Peronosporales</taxon>
        <taxon>Peronosporaceae</taxon>
        <taxon>Phytophthora</taxon>
    </lineage>
</organism>